<dbReference type="STRING" id="411467.BACCAP_04198"/>
<dbReference type="EMBL" id="AAXG02000045">
    <property type="protein sequence ID" value="EDM98052.1"/>
    <property type="molecule type" value="Genomic_DNA"/>
</dbReference>
<dbReference type="InterPro" id="IPR045865">
    <property type="entry name" value="ACT-like_dom_sf"/>
</dbReference>
<dbReference type="AlphaFoldDB" id="A6P131"/>
<reference evidence="2 3" key="1">
    <citation type="submission" date="2007-04" db="EMBL/GenBank/DDBJ databases">
        <authorList>
            <person name="Fulton L."/>
            <person name="Clifton S."/>
            <person name="Fulton B."/>
            <person name="Xu J."/>
            <person name="Minx P."/>
            <person name="Pepin K.H."/>
            <person name="Johnson M."/>
            <person name="Thiruvilangam P."/>
            <person name="Bhonagiri V."/>
            <person name="Nash W.E."/>
            <person name="Mardis E.R."/>
            <person name="Wilson R.K."/>
        </authorList>
    </citation>
    <scope>NUCLEOTIDE SEQUENCE [LARGE SCALE GENOMIC DNA]</scope>
    <source>
        <strain evidence="2 3">ATCC 29799</strain>
    </source>
</reference>
<accession>A6P131</accession>
<dbReference type="Pfam" id="PF01842">
    <property type="entry name" value="ACT"/>
    <property type="match status" value="1"/>
</dbReference>
<name>A6P131_9FIRM</name>
<comment type="caution">
    <text evidence="2">The sequence shown here is derived from an EMBL/GenBank/DDBJ whole genome shotgun (WGS) entry which is preliminary data.</text>
</comment>
<gene>
    <name evidence="2" type="ORF">BACCAP_04198</name>
</gene>
<keyword evidence="3" id="KW-1185">Reference proteome</keyword>
<proteinExistence type="predicted"/>
<dbReference type="InterPro" id="IPR008310">
    <property type="entry name" value="UPF0735_ACT_dom-cont"/>
</dbReference>
<dbReference type="PIRSF" id="PIRSF025624">
    <property type="entry name" value="ACT_PheB"/>
    <property type="match status" value="1"/>
</dbReference>
<reference evidence="2 3" key="2">
    <citation type="submission" date="2007-06" db="EMBL/GenBank/DDBJ databases">
        <title>Draft genome sequence of Pseudoflavonifractor capillosus ATCC 29799.</title>
        <authorList>
            <person name="Sudarsanam P."/>
            <person name="Ley R."/>
            <person name="Guruge J."/>
            <person name="Turnbaugh P.J."/>
            <person name="Mahowald M."/>
            <person name="Liep D."/>
            <person name="Gordon J."/>
        </authorList>
    </citation>
    <scope>NUCLEOTIDE SEQUENCE [LARGE SCALE GENOMIC DNA]</scope>
    <source>
        <strain evidence="2 3">ATCC 29799</strain>
    </source>
</reference>
<evidence type="ECO:0000313" key="2">
    <source>
        <dbReference type="EMBL" id="EDM98052.1"/>
    </source>
</evidence>
<protein>
    <submittedName>
        <fullName evidence="2">ACT domain protein</fullName>
    </submittedName>
</protein>
<dbReference type="Proteomes" id="UP000003639">
    <property type="component" value="Unassembled WGS sequence"/>
</dbReference>
<evidence type="ECO:0000259" key="1">
    <source>
        <dbReference type="PROSITE" id="PS51671"/>
    </source>
</evidence>
<dbReference type="Gene3D" id="3.30.70.260">
    <property type="match status" value="1"/>
</dbReference>
<dbReference type="eggNOG" id="COG4492">
    <property type="taxonomic scope" value="Bacteria"/>
</dbReference>
<organism evidence="2 3">
    <name type="scientific">Pseudoflavonifractor capillosus ATCC 29799</name>
    <dbReference type="NCBI Taxonomy" id="411467"/>
    <lineage>
        <taxon>Bacteria</taxon>
        <taxon>Bacillati</taxon>
        <taxon>Bacillota</taxon>
        <taxon>Clostridia</taxon>
        <taxon>Eubacteriales</taxon>
        <taxon>Oscillospiraceae</taxon>
        <taxon>Pseudoflavonifractor</taxon>
    </lineage>
</organism>
<dbReference type="PROSITE" id="PS51671">
    <property type="entry name" value="ACT"/>
    <property type="match status" value="1"/>
</dbReference>
<dbReference type="InterPro" id="IPR002912">
    <property type="entry name" value="ACT_dom"/>
</dbReference>
<evidence type="ECO:0000313" key="3">
    <source>
        <dbReference type="Proteomes" id="UP000003639"/>
    </source>
</evidence>
<sequence>MKFTHRQMTLLQRQGAWRLHRMAKKPKYFIVDAEALPEVFLKVAEAKRMLETGEADTVNRATKVAGISRSAFYKYKDAVRPFNDMLNGRIVTFQIMMKDEPGVLSAVLNIFARTGGNILTINQGIPVSGCAAVTIGAETSGLEEPVEDLMNRVAAQEGVIRCEILAG</sequence>
<dbReference type="NCBIfam" id="NF003361">
    <property type="entry name" value="PRK04435.1"/>
    <property type="match status" value="1"/>
</dbReference>
<dbReference type="SUPFAM" id="SSF55021">
    <property type="entry name" value="ACT-like"/>
    <property type="match status" value="1"/>
</dbReference>
<feature type="domain" description="ACT" evidence="1">
    <location>
        <begin position="92"/>
        <end position="167"/>
    </location>
</feature>